<feature type="domain" description="Flagellar hook-length control protein-like C-terminal" evidence="5">
    <location>
        <begin position="232"/>
        <end position="313"/>
    </location>
</feature>
<comment type="function">
    <text evidence="1">Controls the length of the flagellar hook.</text>
</comment>
<dbReference type="CDD" id="cd17470">
    <property type="entry name" value="T3SS_Flik_C"/>
    <property type="match status" value="1"/>
</dbReference>
<evidence type="ECO:0000256" key="2">
    <source>
        <dbReference type="ARBA" id="ARBA00009149"/>
    </source>
</evidence>
<evidence type="ECO:0000256" key="1">
    <source>
        <dbReference type="ARBA" id="ARBA00003944"/>
    </source>
</evidence>
<keyword evidence="7" id="KW-1185">Reference proteome</keyword>
<dbReference type="Gene3D" id="3.30.750.140">
    <property type="match status" value="1"/>
</dbReference>
<dbReference type="PANTHER" id="PTHR37533">
    <property type="entry name" value="FLAGELLAR HOOK-LENGTH CONTROL PROTEIN"/>
    <property type="match status" value="1"/>
</dbReference>
<evidence type="ECO:0000256" key="3">
    <source>
        <dbReference type="ARBA" id="ARBA00022795"/>
    </source>
</evidence>
<evidence type="ECO:0000256" key="4">
    <source>
        <dbReference type="SAM" id="MobiDB-lite"/>
    </source>
</evidence>
<comment type="similarity">
    <text evidence="2">Belongs to the FliK family.</text>
</comment>
<keyword evidence="6" id="KW-0969">Cilium</keyword>
<dbReference type="PRINTS" id="PR01007">
    <property type="entry name" value="FLGHOOKFLIK"/>
</dbReference>
<reference evidence="6 7" key="1">
    <citation type="submission" date="2019-02" db="EMBL/GenBank/DDBJ databases">
        <title>Dyella amyloliquefaciens sp. nov., isolated from forest soil.</title>
        <authorList>
            <person name="Gao Z.-H."/>
            <person name="Qiu L.-H."/>
        </authorList>
    </citation>
    <scope>NUCLEOTIDE SEQUENCE [LARGE SCALE GENOMIC DNA]</scope>
    <source>
        <strain evidence="6 7">KACC 12747</strain>
    </source>
</reference>
<evidence type="ECO:0000313" key="6">
    <source>
        <dbReference type="EMBL" id="TCI07708.1"/>
    </source>
</evidence>
<dbReference type="InterPro" id="IPR052563">
    <property type="entry name" value="FliK"/>
</dbReference>
<evidence type="ECO:0000313" key="7">
    <source>
        <dbReference type="Proteomes" id="UP000291822"/>
    </source>
</evidence>
<protein>
    <submittedName>
        <fullName evidence="6">Flagellar hook-length control protein FliK</fullName>
    </submittedName>
</protein>
<dbReference type="Pfam" id="PF02120">
    <property type="entry name" value="Flg_hook"/>
    <property type="match status" value="1"/>
</dbReference>
<evidence type="ECO:0000259" key="5">
    <source>
        <dbReference type="Pfam" id="PF02120"/>
    </source>
</evidence>
<proteinExistence type="inferred from homology"/>
<keyword evidence="3" id="KW-1005">Bacterial flagellum biogenesis</keyword>
<gene>
    <name evidence="6" type="ORF">EZM97_23795</name>
</gene>
<name>A0A4R0YJX7_9GAMM</name>
<dbReference type="PANTHER" id="PTHR37533:SF2">
    <property type="entry name" value="FLAGELLAR HOOK-LENGTH CONTROL PROTEIN"/>
    <property type="match status" value="1"/>
</dbReference>
<keyword evidence="6" id="KW-0966">Cell projection</keyword>
<dbReference type="AlphaFoldDB" id="A0A4R0YJX7"/>
<dbReference type="GO" id="GO:0009424">
    <property type="term" value="C:bacterial-type flagellum hook"/>
    <property type="evidence" value="ECO:0007669"/>
    <property type="project" value="InterPro"/>
</dbReference>
<sequence>MTPTAAPTSPSVKTAAVQGAKGTAANDALHLLTGQEGGQAFGQPFEQLLQQQLGPAPLPANLVSLLASQHAGDATNVTVPVPAHLPPDDADPAERNGNVMAAAMLAMLGQSQNAAIKTDATGGDAAKGDAAQGLNLTALKSHLTANAMTDGAPAQASATNVIIDAASMLAGSKQGDEHAGRKSDGASLSADLLAAPLMSPGTHATHAPQAPNLQMDAPVGSPAFAEELSQHVAWLGGHDVKEARIRLRPEELGQLDVKVSVAEHGKVDVSFTAQHPQAVLAVQQTLGQLDLMLAGHGLSLGQAQVGQQSASGNGGGQGQGGKGDERFAGEADAVDAPVVTKAVGLLDTFA</sequence>
<feature type="region of interest" description="Disordered" evidence="4">
    <location>
        <begin position="304"/>
        <end position="327"/>
    </location>
</feature>
<accession>A0A4R0YJX7</accession>
<dbReference type="RefSeq" id="WP_131152350.1">
    <property type="nucleotide sequence ID" value="NZ_SJTG01000004.1"/>
</dbReference>
<dbReference type="InterPro" id="IPR038610">
    <property type="entry name" value="FliK-like_C_sf"/>
</dbReference>
<keyword evidence="6" id="KW-0282">Flagellum</keyword>
<organism evidence="6 7">
    <name type="scientific">Dyella soli</name>
    <dbReference type="NCBI Taxonomy" id="522319"/>
    <lineage>
        <taxon>Bacteria</taxon>
        <taxon>Pseudomonadati</taxon>
        <taxon>Pseudomonadota</taxon>
        <taxon>Gammaproteobacteria</taxon>
        <taxon>Lysobacterales</taxon>
        <taxon>Rhodanobacteraceae</taxon>
        <taxon>Dyella</taxon>
    </lineage>
</organism>
<comment type="caution">
    <text evidence="6">The sequence shown here is derived from an EMBL/GenBank/DDBJ whole genome shotgun (WGS) entry which is preliminary data.</text>
</comment>
<dbReference type="InterPro" id="IPR021136">
    <property type="entry name" value="Flagellar_hook_control-like_C"/>
</dbReference>
<dbReference type="InterPro" id="IPR001635">
    <property type="entry name" value="Flag_hook_Flik"/>
</dbReference>
<dbReference type="EMBL" id="SJTG01000004">
    <property type="protein sequence ID" value="TCI07708.1"/>
    <property type="molecule type" value="Genomic_DNA"/>
</dbReference>
<dbReference type="Proteomes" id="UP000291822">
    <property type="component" value="Unassembled WGS sequence"/>
</dbReference>
<dbReference type="GO" id="GO:0044780">
    <property type="term" value="P:bacterial-type flagellum assembly"/>
    <property type="evidence" value="ECO:0007669"/>
    <property type="project" value="InterPro"/>
</dbReference>
<feature type="compositionally biased region" description="Gly residues" evidence="4">
    <location>
        <begin position="312"/>
        <end position="321"/>
    </location>
</feature>